<dbReference type="InterPro" id="IPR010982">
    <property type="entry name" value="Lambda_DNA-bd_dom_sf"/>
</dbReference>
<organism evidence="5 6">
    <name type="scientific">Metapseudomonas furukawaii</name>
    <name type="common">Pseudomonas furukawaii</name>
    <dbReference type="NCBI Taxonomy" id="1149133"/>
    <lineage>
        <taxon>Bacteria</taxon>
        <taxon>Pseudomonadati</taxon>
        <taxon>Pseudomonadota</taxon>
        <taxon>Gammaproteobacteria</taxon>
        <taxon>Pseudomonadales</taxon>
        <taxon>Pseudomonadaceae</taxon>
        <taxon>Metapseudomonas</taxon>
    </lineage>
</organism>
<dbReference type="Pfam" id="PF01381">
    <property type="entry name" value="HTH_3"/>
    <property type="match status" value="1"/>
</dbReference>
<evidence type="ECO:0000256" key="3">
    <source>
        <dbReference type="ARBA" id="ARBA00023163"/>
    </source>
</evidence>
<dbReference type="EMBL" id="AP014862">
    <property type="protein sequence ID" value="BAU73785.1"/>
    <property type="molecule type" value="Genomic_DNA"/>
</dbReference>
<keyword evidence="1" id="KW-0805">Transcription regulation</keyword>
<keyword evidence="3" id="KW-0804">Transcription</keyword>
<proteinExistence type="predicted"/>
<dbReference type="PROSITE" id="PS50943">
    <property type="entry name" value="HTH_CROC1"/>
    <property type="match status" value="1"/>
</dbReference>
<dbReference type="InterPro" id="IPR015927">
    <property type="entry name" value="Peptidase_S24_S26A/B/C"/>
</dbReference>
<protein>
    <recommendedName>
        <fullName evidence="4">HTH cro/C1-type domain-containing protein</fullName>
    </recommendedName>
</protein>
<evidence type="ECO:0000313" key="6">
    <source>
        <dbReference type="Proteomes" id="UP000218554"/>
    </source>
</evidence>
<dbReference type="Proteomes" id="UP000218554">
    <property type="component" value="Chromosome"/>
</dbReference>
<evidence type="ECO:0000256" key="1">
    <source>
        <dbReference type="ARBA" id="ARBA00023015"/>
    </source>
</evidence>
<keyword evidence="6" id="KW-1185">Reference proteome</keyword>
<dbReference type="RefSeq" id="WP_004422631.1">
    <property type="nucleotide sequence ID" value="NZ_AP014862.1"/>
</dbReference>
<dbReference type="CDD" id="cd00093">
    <property type="entry name" value="HTH_XRE"/>
    <property type="match status" value="1"/>
</dbReference>
<dbReference type="SUPFAM" id="SSF47413">
    <property type="entry name" value="lambda repressor-like DNA-binding domains"/>
    <property type="match status" value="1"/>
</dbReference>
<evidence type="ECO:0000259" key="4">
    <source>
        <dbReference type="PROSITE" id="PS50943"/>
    </source>
</evidence>
<keyword evidence="2" id="KW-0238">DNA-binding</keyword>
<dbReference type="Pfam" id="PF00717">
    <property type="entry name" value="Peptidase_S24"/>
    <property type="match status" value="1"/>
</dbReference>
<dbReference type="Gene3D" id="2.10.109.10">
    <property type="entry name" value="Umud Fragment, subunit A"/>
    <property type="match status" value="1"/>
</dbReference>
<dbReference type="AlphaFoldDB" id="A0AAD1BZ56"/>
<dbReference type="KEGG" id="pfuw:KF707C_20970"/>
<dbReference type="SUPFAM" id="SSF51306">
    <property type="entry name" value="LexA/Signal peptidase"/>
    <property type="match status" value="1"/>
</dbReference>
<evidence type="ECO:0000256" key="2">
    <source>
        <dbReference type="ARBA" id="ARBA00023125"/>
    </source>
</evidence>
<accession>A0AAD1BZ56</accession>
<reference evidence="6" key="1">
    <citation type="submission" date="2015-05" db="EMBL/GenBank/DDBJ databases">
        <title>Draft genome sequencing of a biphenyl-degrading bacterium, Pseudomonas balearica KF707 (=NBRC110670).</title>
        <authorList>
            <person name="Kimura N."/>
            <person name="Hirose J."/>
            <person name="Watanabe T."/>
            <person name="Suenaga H."/>
            <person name="Fujihara H."/>
            <person name="Noguchi M."/>
            <person name="Hashimoto M."/>
            <person name="Shimodaira J."/>
            <person name="Tsuchikane K."/>
            <person name="Hosoyama A."/>
            <person name="Yamazoe A."/>
            <person name="Fujita N."/>
            <person name="Furukawa K."/>
        </authorList>
    </citation>
    <scope>NUCLEOTIDE SEQUENCE [LARGE SCALE GENOMIC DNA]</scope>
    <source>
        <strain evidence="6">DSM 10086 / NBRC 110670 / KF707</strain>
    </source>
</reference>
<dbReference type="SMART" id="SM00530">
    <property type="entry name" value="HTH_XRE"/>
    <property type="match status" value="1"/>
</dbReference>
<dbReference type="Gene3D" id="1.10.260.40">
    <property type="entry name" value="lambda repressor-like DNA-binding domains"/>
    <property type="match status" value="1"/>
</dbReference>
<sequence length="273" mass="29247">MQALNLGPSELADMVGVTKSSVSHWTSGANQSGGKHLVALARALECDVAWLATGEGRATDAVAISSYSKAAESRAREEAAAVILEMLKKHAGKSLNSAAKQRVAQAVAASLETNLYKVRDGDAPLLPNEAAGTLEIRIPHLDLDALAGDGTAPNHHPGSVRSLSVSEPYLRALGLRYSHPENLAVVTQWESSMEGTIEDRAPVIVDRGITTFVGDGVYLLSWAGHLMIRRLQLAGADQLELSNDQPPHTPRRVNPEELAIHARALLAWELKRL</sequence>
<dbReference type="CDD" id="cd06529">
    <property type="entry name" value="S24_LexA-like"/>
    <property type="match status" value="1"/>
</dbReference>
<feature type="domain" description="HTH cro/C1-type" evidence="4">
    <location>
        <begin position="9"/>
        <end position="51"/>
    </location>
</feature>
<reference evidence="5 6" key="2">
    <citation type="journal article" date="2017" name="Int. J. Syst. Evol. Microbiol.">
        <title>Pseudomonas furukawaii sp. nov., a polychlorinated biphenyl-degrading bacterium isolated from biphenyl-contaminated soil in Japan.</title>
        <authorList>
            <person name="Kimura N."/>
            <person name="Watanabe T."/>
            <person name="Suenaga H."/>
            <person name="Fujihara H."/>
            <person name="Futagami T."/>
            <person name="Goto M."/>
            <person name="Hanada S."/>
            <person name="Hirose J."/>
        </authorList>
    </citation>
    <scope>NUCLEOTIDE SEQUENCE [LARGE SCALE GENOMIC DNA]</scope>
    <source>
        <strain evidence="6">DSM 10086 / NBRC 110670 / KF707</strain>
    </source>
</reference>
<name>A0AAD1BZ56_METFU</name>
<dbReference type="PANTHER" id="PTHR40661:SF3">
    <property type="entry name" value="FELS-1 PROPHAGE TRANSCRIPTIONAL REGULATOR"/>
    <property type="match status" value="1"/>
</dbReference>
<dbReference type="InterPro" id="IPR039418">
    <property type="entry name" value="LexA-like"/>
</dbReference>
<dbReference type="PANTHER" id="PTHR40661">
    <property type="match status" value="1"/>
</dbReference>
<evidence type="ECO:0000313" key="5">
    <source>
        <dbReference type="EMBL" id="BAU73785.1"/>
    </source>
</evidence>
<dbReference type="InterPro" id="IPR036286">
    <property type="entry name" value="LexA/Signal_pep-like_sf"/>
</dbReference>
<gene>
    <name evidence="5" type="ORF">KF707C_20970</name>
</gene>
<dbReference type="InterPro" id="IPR001387">
    <property type="entry name" value="Cro/C1-type_HTH"/>
</dbReference>
<dbReference type="GO" id="GO:0003677">
    <property type="term" value="F:DNA binding"/>
    <property type="evidence" value="ECO:0007669"/>
    <property type="project" value="UniProtKB-KW"/>
</dbReference>